<evidence type="ECO:0000256" key="2">
    <source>
        <dbReference type="SAM" id="SignalP"/>
    </source>
</evidence>
<evidence type="ECO:0000256" key="1">
    <source>
        <dbReference type="SAM" id="MobiDB-lite"/>
    </source>
</evidence>
<dbReference type="Proteomes" id="UP000295781">
    <property type="component" value="Chromosome"/>
</dbReference>
<feature type="domain" description="YtkA-like" evidence="3">
    <location>
        <begin position="68"/>
        <end position="145"/>
    </location>
</feature>
<feature type="compositionally biased region" description="Basic and acidic residues" evidence="1">
    <location>
        <begin position="1"/>
        <end position="12"/>
    </location>
</feature>
<evidence type="ECO:0000313" key="4">
    <source>
        <dbReference type="EMBL" id="AUX22373.1"/>
    </source>
</evidence>
<dbReference type="AlphaFoldDB" id="A0A4P2Q0N9"/>
<feature type="signal peptide" evidence="2">
    <location>
        <begin position="1"/>
        <end position="41"/>
    </location>
</feature>
<keyword evidence="2" id="KW-0732">Signal</keyword>
<accession>A0A4P2Q0N9</accession>
<proteinExistence type="predicted"/>
<feature type="region of interest" description="Disordered" evidence="1">
    <location>
        <begin position="1"/>
        <end position="21"/>
    </location>
</feature>
<organism evidence="4 5">
    <name type="scientific">Sorangium cellulosum</name>
    <name type="common">Polyangium cellulosum</name>
    <dbReference type="NCBI Taxonomy" id="56"/>
    <lineage>
        <taxon>Bacteria</taxon>
        <taxon>Pseudomonadati</taxon>
        <taxon>Myxococcota</taxon>
        <taxon>Polyangia</taxon>
        <taxon>Polyangiales</taxon>
        <taxon>Polyangiaceae</taxon>
        <taxon>Sorangium</taxon>
    </lineage>
</organism>
<sequence length="164" mass="17220">MIERSESQDRSSTRSPSRRRRGALARLALLGALALAGSGGAALGGAALGGCGGAEGPEEREGGTGVIAFEVEPLRPLAEGENAFRVRLTRPGSGDPVEGIALRVSSLMPTMGHASPAEPRVEEVEPGVYEVTNVVFSMPGLWEVRYRVVGADVSDEAAFQYEIR</sequence>
<gene>
    <name evidence="4" type="ORF">SOCEGT47_028740</name>
</gene>
<dbReference type="OrthoDB" id="5519690at2"/>
<dbReference type="InterPro" id="IPR032693">
    <property type="entry name" value="YtkA-like_dom"/>
</dbReference>
<protein>
    <recommendedName>
        <fullName evidence="3">YtkA-like domain-containing protein</fullName>
    </recommendedName>
</protein>
<feature type="chain" id="PRO_5020418758" description="YtkA-like domain-containing protein" evidence="2">
    <location>
        <begin position="42"/>
        <end position="164"/>
    </location>
</feature>
<dbReference type="Pfam" id="PF13115">
    <property type="entry name" value="YtkA"/>
    <property type="match status" value="1"/>
</dbReference>
<dbReference type="RefSeq" id="WP_129347547.1">
    <property type="nucleotide sequence ID" value="NZ_CP012670.1"/>
</dbReference>
<evidence type="ECO:0000259" key="3">
    <source>
        <dbReference type="Pfam" id="PF13115"/>
    </source>
</evidence>
<name>A0A4P2Q0N9_SORCE</name>
<evidence type="ECO:0000313" key="5">
    <source>
        <dbReference type="Proteomes" id="UP000295781"/>
    </source>
</evidence>
<dbReference type="EMBL" id="CP012670">
    <property type="protein sequence ID" value="AUX22373.1"/>
    <property type="molecule type" value="Genomic_DNA"/>
</dbReference>
<reference evidence="4 5" key="1">
    <citation type="submission" date="2015-09" db="EMBL/GenBank/DDBJ databases">
        <title>Sorangium comparison.</title>
        <authorList>
            <person name="Zaburannyi N."/>
            <person name="Bunk B."/>
            <person name="Overmann J."/>
            <person name="Mueller R."/>
        </authorList>
    </citation>
    <scope>NUCLEOTIDE SEQUENCE [LARGE SCALE GENOMIC DNA]</scope>
    <source>
        <strain evidence="4 5">So ceGT47</strain>
    </source>
</reference>